<name>A0ABW6MVQ4_9ACTN</name>
<sequence>MTRSIAPPTPLMQRVAAAASAVGAADLADPPMPSRRLACAGRTLVGLLVAAIGVHHVAERSAGAARRSA</sequence>
<accession>A0ABW6MVQ4</accession>
<organism evidence="1 2">
    <name type="scientific">Streptomyces tibetensis</name>
    <dbReference type="NCBI Taxonomy" id="2382123"/>
    <lineage>
        <taxon>Bacteria</taxon>
        <taxon>Bacillati</taxon>
        <taxon>Actinomycetota</taxon>
        <taxon>Actinomycetes</taxon>
        <taxon>Kitasatosporales</taxon>
        <taxon>Streptomycetaceae</taxon>
        <taxon>Streptomyces</taxon>
    </lineage>
</organism>
<dbReference type="EMBL" id="JBIAJP010000004">
    <property type="protein sequence ID" value="MFF0005108.1"/>
    <property type="molecule type" value="Genomic_DNA"/>
</dbReference>
<dbReference type="RefSeq" id="WP_389829098.1">
    <property type="nucleotide sequence ID" value="NZ_JBIAJP010000004.1"/>
</dbReference>
<gene>
    <name evidence="1" type="ORF">ACFYQT_16955</name>
</gene>
<reference evidence="1 2" key="1">
    <citation type="submission" date="2024-10" db="EMBL/GenBank/DDBJ databases">
        <title>The Natural Products Discovery Center: Release of the First 8490 Sequenced Strains for Exploring Actinobacteria Biosynthetic Diversity.</title>
        <authorList>
            <person name="Kalkreuter E."/>
            <person name="Kautsar S.A."/>
            <person name="Yang D."/>
            <person name="Bader C.D."/>
            <person name="Teijaro C.N."/>
            <person name="Fluegel L."/>
            <person name="Davis C.M."/>
            <person name="Simpson J.R."/>
            <person name="Lauterbach L."/>
            <person name="Steele A.D."/>
            <person name="Gui C."/>
            <person name="Meng S."/>
            <person name="Li G."/>
            <person name="Viehrig K."/>
            <person name="Ye F."/>
            <person name="Su P."/>
            <person name="Kiefer A.F."/>
            <person name="Nichols A."/>
            <person name="Cepeda A.J."/>
            <person name="Yan W."/>
            <person name="Fan B."/>
            <person name="Jiang Y."/>
            <person name="Adhikari A."/>
            <person name="Zheng C.-J."/>
            <person name="Schuster L."/>
            <person name="Cowan T.M."/>
            <person name="Smanski M.J."/>
            <person name="Chevrette M.G."/>
            <person name="De Carvalho L.P.S."/>
            <person name="Shen B."/>
        </authorList>
    </citation>
    <scope>NUCLEOTIDE SEQUENCE [LARGE SCALE GENOMIC DNA]</scope>
    <source>
        <strain evidence="1 2">NPDC005497</strain>
    </source>
</reference>
<dbReference type="Proteomes" id="UP001601422">
    <property type="component" value="Unassembled WGS sequence"/>
</dbReference>
<proteinExistence type="predicted"/>
<evidence type="ECO:0000313" key="2">
    <source>
        <dbReference type="Proteomes" id="UP001601422"/>
    </source>
</evidence>
<evidence type="ECO:0000313" key="1">
    <source>
        <dbReference type="EMBL" id="MFF0005108.1"/>
    </source>
</evidence>
<protein>
    <submittedName>
        <fullName evidence="1">Uncharacterized protein</fullName>
    </submittedName>
</protein>
<comment type="caution">
    <text evidence="1">The sequence shown here is derived from an EMBL/GenBank/DDBJ whole genome shotgun (WGS) entry which is preliminary data.</text>
</comment>
<keyword evidence="2" id="KW-1185">Reference proteome</keyword>